<accession>A0A918LD94</accession>
<feature type="domain" description="SGNH hydrolase-type esterase" evidence="2">
    <location>
        <begin position="210"/>
        <end position="410"/>
    </location>
</feature>
<keyword evidence="1" id="KW-0732">Signal</keyword>
<name>A0A918LD94_STRGD</name>
<keyword evidence="3" id="KW-0378">Hydrolase</keyword>
<evidence type="ECO:0000256" key="1">
    <source>
        <dbReference type="SAM" id="SignalP"/>
    </source>
</evidence>
<organism evidence="3 4">
    <name type="scientific">Streptomyces griseoviridis</name>
    <dbReference type="NCBI Taxonomy" id="45398"/>
    <lineage>
        <taxon>Bacteria</taxon>
        <taxon>Bacillati</taxon>
        <taxon>Actinomycetota</taxon>
        <taxon>Actinomycetes</taxon>
        <taxon>Kitasatosporales</taxon>
        <taxon>Streptomycetaceae</taxon>
        <taxon>Streptomyces</taxon>
    </lineage>
</organism>
<dbReference type="AlphaFoldDB" id="A0A918LD94"/>
<feature type="signal peptide" evidence="1">
    <location>
        <begin position="1"/>
        <end position="24"/>
    </location>
</feature>
<dbReference type="PANTHER" id="PTHR43784">
    <property type="entry name" value="GDSL-LIKE LIPASE/ACYLHYDROLASE, PUTATIVE (AFU_ORTHOLOGUE AFUA_2G00820)-RELATED"/>
    <property type="match status" value="1"/>
</dbReference>
<dbReference type="Pfam" id="PF13472">
    <property type="entry name" value="Lipase_GDSL_2"/>
    <property type="match status" value="1"/>
</dbReference>
<feature type="chain" id="PRO_5038802011" evidence="1">
    <location>
        <begin position="25"/>
        <end position="426"/>
    </location>
</feature>
<sequence length="426" mass="43641">MHLTRKTGALTAAALLLASLTVSAPAFGSGSAAAPAGRAWHTSWAQSQQGLSAASLDDQTVRSIARLSQGGDAVRVRVQNTFSDAPLALGRGAVAVSADGGAATRPGTTRVLTFGGQRSVTVPAHGEVWSDPVALGTGPGTDLAVSLHVPGAVRPGEHGAAWRRNYLTPPGSGDHATDAAAAAFTAETGATYLVSAVDVRNPRVKGTVVAYGSSVVDGAGSLDCGPGCTPPATDNRWTDVLARRITRELPADRQLAVANAGVNGTTAAPDCPGSPAGIAGLDAASRLGRDVLALHGVTDVIFFYGTNDLQNGCTAGQVVAAYREVFARLRAAGVAVHVVPVTPRPIYTDRMNRHRWDIGTFVRDRGTCGGACDGLVDFDHTIKDPVAPNSINPAYDVGDGIHVNIAGHRAEGAAVPLPLPGFSRRQ</sequence>
<keyword evidence="4" id="KW-1185">Reference proteome</keyword>
<gene>
    <name evidence="3" type="ORF">GCM10010238_21860</name>
</gene>
<dbReference type="InterPro" id="IPR053140">
    <property type="entry name" value="GDSL_Rv0518-like"/>
</dbReference>
<dbReference type="Gene3D" id="3.40.50.1110">
    <property type="entry name" value="SGNH hydrolase"/>
    <property type="match status" value="1"/>
</dbReference>
<evidence type="ECO:0000313" key="4">
    <source>
        <dbReference type="Proteomes" id="UP000653493"/>
    </source>
</evidence>
<reference evidence="3" key="1">
    <citation type="journal article" date="2014" name="Int. J. Syst. Evol. Microbiol.">
        <title>Complete genome sequence of Corynebacterium casei LMG S-19264T (=DSM 44701T), isolated from a smear-ripened cheese.</title>
        <authorList>
            <consortium name="US DOE Joint Genome Institute (JGI-PGF)"/>
            <person name="Walter F."/>
            <person name="Albersmeier A."/>
            <person name="Kalinowski J."/>
            <person name="Ruckert C."/>
        </authorList>
    </citation>
    <scope>NUCLEOTIDE SEQUENCE</scope>
    <source>
        <strain evidence="3">JCM 4234</strain>
    </source>
</reference>
<proteinExistence type="predicted"/>
<comment type="caution">
    <text evidence="3">The sequence shown here is derived from an EMBL/GenBank/DDBJ whole genome shotgun (WGS) entry which is preliminary data.</text>
</comment>
<dbReference type="GO" id="GO:0016787">
    <property type="term" value="F:hydrolase activity"/>
    <property type="evidence" value="ECO:0007669"/>
    <property type="project" value="UniProtKB-KW"/>
</dbReference>
<dbReference type="EMBL" id="BMSL01000004">
    <property type="protein sequence ID" value="GGS32333.1"/>
    <property type="molecule type" value="Genomic_DNA"/>
</dbReference>
<dbReference type="InterPro" id="IPR013830">
    <property type="entry name" value="SGNH_hydro"/>
</dbReference>
<protein>
    <submittedName>
        <fullName evidence="3">SGNH hydrolase</fullName>
    </submittedName>
</protein>
<dbReference type="InterPro" id="IPR036514">
    <property type="entry name" value="SGNH_hydro_sf"/>
</dbReference>
<evidence type="ECO:0000259" key="2">
    <source>
        <dbReference type="Pfam" id="PF13472"/>
    </source>
</evidence>
<dbReference type="PANTHER" id="PTHR43784:SF2">
    <property type="entry name" value="GDSL-LIKE LIPASE_ACYLHYDROLASE, PUTATIVE (AFU_ORTHOLOGUE AFUA_2G00820)-RELATED"/>
    <property type="match status" value="1"/>
</dbReference>
<reference evidence="3" key="2">
    <citation type="submission" date="2020-09" db="EMBL/GenBank/DDBJ databases">
        <authorList>
            <person name="Sun Q."/>
            <person name="Ohkuma M."/>
        </authorList>
    </citation>
    <scope>NUCLEOTIDE SEQUENCE</scope>
    <source>
        <strain evidence="3">JCM 4234</strain>
    </source>
</reference>
<dbReference type="Proteomes" id="UP000653493">
    <property type="component" value="Unassembled WGS sequence"/>
</dbReference>
<dbReference type="SUPFAM" id="SSF52266">
    <property type="entry name" value="SGNH hydrolase"/>
    <property type="match status" value="1"/>
</dbReference>
<evidence type="ECO:0000313" key="3">
    <source>
        <dbReference type="EMBL" id="GGS32333.1"/>
    </source>
</evidence>